<protein>
    <submittedName>
        <fullName evidence="14">Ergosterol biosynthesis protein-like protein Erg28</fullName>
    </submittedName>
</protein>
<feature type="transmembrane region" description="Helical" evidence="13">
    <location>
        <begin position="12"/>
        <end position="33"/>
    </location>
</feature>
<dbReference type="AlphaFoldDB" id="A0AA40CV75"/>
<name>A0AA40CV75_9PEZI</name>
<evidence type="ECO:0000256" key="10">
    <source>
        <dbReference type="ARBA" id="ARBA00023136"/>
    </source>
</evidence>
<dbReference type="EMBL" id="JAULSV010000002">
    <property type="protein sequence ID" value="KAK0652745.1"/>
    <property type="molecule type" value="Genomic_DNA"/>
</dbReference>
<keyword evidence="8" id="KW-0756">Sterol biosynthesis</keyword>
<keyword evidence="7 13" id="KW-1133">Transmembrane helix</keyword>
<feature type="transmembrane region" description="Helical" evidence="13">
    <location>
        <begin position="81"/>
        <end position="102"/>
    </location>
</feature>
<keyword evidence="9" id="KW-0443">Lipid metabolism</keyword>
<reference evidence="14" key="1">
    <citation type="submission" date="2023-06" db="EMBL/GenBank/DDBJ databases">
        <title>Genome-scale phylogeny and comparative genomics of the fungal order Sordariales.</title>
        <authorList>
            <consortium name="Lawrence Berkeley National Laboratory"/>
            <person name="Hensen N."/>
            <person name="Bonometti L."/>
            <person name="Westerberg I."/>
            <person name="Brannstrom I.O."/>
            <person name="Guillou S."/>
            <person name="Cros-Aarteil S."/>
            <person name="Calhoun S."/>
            <person name="Haridas S."/>
            <person name="Kuo A."/>
            <person name="Mondo S."/>
            <person name="Pangilinan J."/>
            <person name="Riley R."/>
            <person name="Labutti K."/>
            <person name="Andreopoulos B."/>
            <person name="Lipzen A."/>
            <person name="Chen C."/>
            <person name="Yanf M."/>
            <person name="Daum C."/>
            <person name="Ng V."/>
            <person name="Clum A."/>
            <person name="Steindorff A."/>
            <person name="Ohm R."/>
            <person name="Martin F."/>
            <person name="Silar P."/>
            <person name="Natvig D."/>
            <person name="Lalanne C."/>
            <person name="Gautier V."/>
            <person name="Ament-Velasquez S.L."/>
            <person name="Kruys A."/>
            <person name="Hutchinson M.I."/>
            <person name="Powell A.J."/>
            <person name="Barry K."/>
            <person name="Miller A.N."/>
            <person name="Grigoriev I.V."/>
            <person name="Debuchy R."/>
            <person name="Gladieux P."/>
            <person name="Thoren M.H."/>
            <person name="Johannesson H."/>
        </authorList>
    </citation>
    <scope>NUCLEOTIDE SEQUENCE</scope>
    <source>
        <strain evidence="14">SMH2532-1</strain>
    </source>
</reference>
<keyword evidence="11" id="KW-1207">Sterol metabolism</keyword>
<proteinExistence type="inferred from homology"/>
<evidence type="ECO:0000256" key="7">
    <source>
        <dbReference type="ARBA" id="ARBA00022989"/>
    </source>
</evidence>
<comment type="caution">
    <text evidence="14">The sequence shown here is derived from an EMBL/GenBank/DDBJ whole genome shotgun (WGS) entry which is preliminary data.</text>
</comment>
<evidence type="ECO:0000313" key="14">
    <source>
        <dbReference type="EMBL" id="KAK0652745.1"/>
    </source>
</evidence>
<keyword evidence="15" id="KW-1185">Reference proteome</keyword>
<dbReference type="InterPro" id="IPR005352">
    <property type="entry name" value="Erg28"/>
</dbReference>
<evidence type="ECO:0000256" key="6">
    <source>
        <dbReference type="ARBA" id="ARBA00022955"/>
    </source>
</evidence>
<evidence type="ECO:0000256" key="11">
    <source>
        <dbReference type="ARBA" id="ARBA00023166"/>
    </source>
</evidence>
<evidence type="ECO:0000256" key="2">
    <source>
        <dbReference type="ARBA" id="ARBA00005377"/>
    </source>
</evidence>
<dbReference type="Proteomes" id="UP001174936">
    <property type="component" value="Unassembled WGS sequence"/>
</dbReference>
<dbReference type="GO" id="GO:0030674">
    <property type="term" value="F:protein-macromolecule adaptor activity"/>
    <property type="evidence" value="ECO:0007669"/>
    <property type="project" value="TreeGrafter"/>
</dbReference>
<keyword evidence="12" id="KW-0753">Steroid metabolism</keyword>
<sequence length="134" mass="15500">MSFLPSTQDGYLPYFLLFTVFLGFTHAIISYISAPDVATGQFRGPRAPPPTSLLAHVYGMKNFYTVLIRGYAAYHLDNKELYALTMWTFVGVLWLYVTEFVVWKTASFKNAMIPYLMAGTGLVWMWNQREWYAR</sequence>
<keyword evidence="5" id="KW-0256">Endoplasmic reticulum</keyword>
<evidence type="ECO:0000256" key="12">
    <source>
        <dbReference type="ARBA" id="ARBA00023221"/>
    </source>
</evidence>
<evidence type="ECO:0000256" key="3">
    <source>
        <dbReference type="ARBA" id="ARBA00022516"/>
    </source>
</evidence>
<dbReference type="GO" id="GO:0016126">
    <property type="term" value="P:sterol biosynthetic process"/>
    <property type="evidence" value="ECO:0007669"/>
    <property type="project" value="UniProtKB-KW"/>
</dbReference>
<organism evidence="14 15">
    <name type="scientific">Cercophora newfieldiana</name>
    <dbReference type="NCBI Taxonomy" id="92897"/>
    <lineage>
        <taxon>Eukaryota</taxon>
        <taxon>Fungi</taxon>
        <taxon>Dikarya</taxon>
        <taxon>Ascomycota</taxon>
        <taxon>Pezizomycotina</taxon>
        <taxon>Sordariomycetes</taxon>
        <taxon>Sordariomycetidae</taxon>
        <taxon>Sordariales</taxon>
        <taxon>Lasiosphaeriaceae</taxon>
        <taxon>Cercophora</taxon>
    </lineage>
</organism>
<comment type="similarity">
    <text evidence="2">Belongs to the ERG28 family.</text>
</comment>
<keyword evidence="6" id="KW-0752">Steroid biosynthesis</keyword>
<dbReference type="Pfam" id="PF03694">
    <property type="entry name" value="Erg28"/>
    <property type="match status" value="1"/>
</dbReference>
<evidence type="ECO:0000256" key="9">
    <source>
        <dbReference type="ARBA" id="ARBA00023098"/>
    </source>
</evidence>
<keyword evidence="10 13" id="KW-0472">Membrane</keyword>
<evidence type="ECO:0000256" key="4">
    <source>
        <dbReference type="ARBA" id="ARBA00022692"/>
    </source>
</evidence>
<accession>A0AA40CV75</accession>
<keyword evidence="3" id="KW-0444">Lipid biosynthesis</keyword>
<evidence type="ECO:0000256" key="1">
    <source>
        <dbReference type="ARBA" id="ARBA00004477"/>
    </source>
</evidence>
<gene>
    <name evidence="14" type="ORF">B0T16DRAFT_406731</name>
</gene>
<evidence type="ECO:0000256" key="13">
    <source>
        <dbReference type="SAM" id="Phobius"/>
    </source>
</evidence>
<dbReference type="PANTHER" id="PTHR15451">
    <property type="entry name" value="ERGOSTEROL BIOSYNTHETIC PROTEIN 28-RELATED"/>
    <property type="match status" value="1"/>
</dbReference>
<keyword evidence="4 13" id="KW-0812">Transmembrane</keyword>
<dbReference type="PANTHER" id="PTHR15451:SF19">
    <property type="entry name" value="ERGOSTEROL BIOSYNTHETIC PROTEIN 28 HOMOLOG"/>
    <property type="match status" value="1"/>
</dbReference>
<evidence type="ECO:0000256" key="8">
    <source>
        <dbReference type="ARBA" id="ARBA00023011"/>
    </source>
</evidence>
<evidence type="ECO:0000313" key="15">
    <source>
        <dbReference type="Proteomes" id="UP001174936"/>
    </source>
</evidence>
<comment type="subcellular location">
    <subcellularLocation>
        <location evidence="1">Endoplasmic reticulum membrane</location>
        <topology evidence="1">Multi-pass membrane protein</topology>
    </subcellularLocation>
</comment>
<dbReference type="GO" id="GO:0005789">
    <property type="term" value="C:endoplasmic reticulum membrane"/>
    <property type="evidence" value="ECO:0007669"/>
    <property type="project" value="UniProtKB-SubCell"/>
</dbReference>
<evidence type="ECO:0000256" key="5">
    <source>
        <dbReference type="ARBA" id="ARBA00022824"/>
    </source>
</evidence>